<evidence type="ECO:0000313" key="1">
    <source>
        <dbReference type="EMBL" id="ATB46560.1"/>
    </source>
</evidence>
<dbReference type="Proteomes" id="UP000217343">
    <property type="component" value="Chromosome"/>
</dbReference>
<dbReference type="RefSeq" id="WP_013938773.1">
    <property type="nucleotide sequence ID" value="NZ_CP022203.1"/>
</dbReference>
<dbReference type="KEGG" id="mmas:MYMAC_002165"/>
<dbReference type="EMBL" id="CP022203">
    <property type="protein sequence ID" value="ATB46560.1"/>
    <property type="molecule type" value="Genomic_DNA"/>
</dbReference>
<dbReference type="CDD" id="cd00118">
    <property type="entry name" value="LysM"/>
    <property type="match status" value="1"/>
</dbReference>
<evidence type="ECO:0008006" key="3">
    <source>
        <dbReference type="Google" id="ProtNLM"/>
    </source>
</evidence>
<protein>
    <recommendedName>
        <fullName evidence="3">Peptidoglycan binding-like domain-containing protein</fullName>
    </recommendedName>
</protein>
<dbReference type="InterPro" id="IPR018392">
    <property type="entry name" value="LysM"/>
</dbReference>
<evidence type="ECO:0000313" key="2">
    <source>
        <dbReference type="Proteomes" id="UP000217343"/>
    </source>
</evidence>
<dbReference type="AlphaFoldDB" id="A0A250JSE7"/>
<accession>A0A250JSE7</accession>
<dbReference type="OrthoDB" id="5520419at2"/>
<reference evidence="1 2" key="1">
    <citation type="submission" date="2017-06" db="EMBL/GenBank/DDBJ databases">
        <title>Sequencing and comparative analysis of myxobacterial genomes.</title>
        <authorList>
            <person name="Rupp O."/>
            <person name="Goesmann A."/>
            <person name="Sogaard-Andersen L."/>
        </authorList>
    </citation>
    <scope>NUCLEOTIDE SEQUENCE [LARGE SCALE GENOMIC DNA]</scope>
    <source>
        <strain evidence="1 2">DSM 14697</strain>
    </source>
</reference>
<proteinExistence type="predicted"/>
<gene>
    <name evidence="1" type="ORF">MYMAC_002165</name>
</gene>
<organism evidence="1 2">
    <name type="scientific">Corallococcus macrosporus DSM 14697</name>
    <dbReference type="NCBI Taxonomy" id="1189310"/>
    <lineage>
        <taxon>Bacteria</taxon>
        <taxon>Pseudomonadati</taxon>
        <taxon>Myxococcota</taxon>
        <taxon>Myxococcia</taxon>
        <taxon>Myxococcales</taxon>
        <taxon>Cystobacterineae</taxon>
        <taxon>Myxococcaceae</taxon>
        <taxon>Corallococcus</taxon>
    </lineage>
</organism>
<name>A0A250JSE7_9BACT</name>
<sequence length="341" mass="37438">MFTTPLSVSSFQLDTANTQSWNTFGSTPVHGSTVPCQRVDKKAIEVTVIDLLGRVLEGQVLELAWGQQVYRLMSNTFGAVRFEGLEASSYPLTLLGLDRHALEAPVAEPLSSMRLQSHQPAAWDALGPLSCPASEHVVQPGEGVDKIALQWGLLPETIWDAPQNGALRARLRRRNQLIPNDTLYIPPREALTFQASTGCHYVLRFNGGLSRLRLRLAVGFEPQDGIPYLLEVPDAPTQQGTTKDGYIDTVVPTRTTRVTLVLDQGALRIDLPVDTLLPLTDDRGVQQRLRNLGFPCESSDGTFDDAAKAVLHRFRSGLSLPHSDVIDDDVRGALYSLHDKG</sequence>
<keyword evidence="2" id="KW-1185">Reference proteome</keyword>